<name>A0A1I7BM47_9FLAO</name>
<sequence>MRRIAFAISILLSGITAYAQESVAPLIGNPSLQKEHAVAYQKSLENSFDSTFVYQSDSLELPFFDDFSRNNFQVYPTDFTGAGVTEELYYSMLMEASTTPMPAGSKFTTSKTFKVNVNVDNNTSDTVYYDSTVFEYNALDIYPVNYIQNYGYPNYFVFDTLENGNLTSDTVFVLDPEFEQYEARIFFTQLNDSTKLWLDTYAYHNYRMAKNPITLGVATFDGLNEFGYPYNFGSITNALCDYLTSKPINMGGYQASDSVYFSFLYQTEGLGDPTESDDSLYVEFYSPVDQVWERVWSTQGGQGTNFNAGHIRISDAKYFADGFQFRFVNYGLPSGALDQFHVDYVMLREMSAYDDTLFEDFAFAYPLYTLLKDYTQVPWDHYRNNPNGKMTDALQIALRNNQSVAANNSAGGSLNVYYNDVFEGSFNFVGADLSNPDLDYAPRTHYFSEIDLSGGYSFDANLANDTMAEFDWIAEASVPFNDFSYNDSTFGTQTFKAVYAYDDGTAELAYGPNGTQVRLAYKFEAYEADSLVAIQIHFVPAANDVSNKLFLLTVWGDDNGEPGAVLYQDDFISVRQPQYTYGNNGFYTYYFKDTAKVPVDEVFYIGWRQLDADRLNVGLDMNIANNDKIFFSLDGENSWENTGFEGSVMMRPMFSTKLDYQLSTEEIEEEKAVDFTLYPNPSSGWVNLKTDYEKDYTVAVYDLGGRELFRKSNALSLDLANFDAGIYLVSIYDEQHQILKTAKIVKR</sequence>
<evidence type="ECO:0000259" key="3">
    <source>
        <dbReference type="Pfam" id="PF18962"/>
    </source>
</evidence>
<keyword evidence="1 2" id="KW-0732">Signal</keyword>
<feature type="signal peptide" evidence="2">
    <location>
        <begin position="1"/>
        <end position="19"/>
    </location>
</feature>
<keyword evidence="5" id="KW-1185">Reference proteome</keyword>
<dbReference type="AlphaFoldDB" id="A0A1I7BM47"/>
<accession>A0A1I7BM47</accession>
<dbReference type="Pfam" id="PF18962">
    <property type="entry name" value="Por_Secre_tail"/>
    <property type="match status" value="1"/>
</dbReference>
<protein>
    <submittedName>
        <fullName evidence="4">Por secretion system C-terminal sorting domain-containing protein</fullName>
    </submittedName>
</protein>
<reference evidence="4 5" key="1">
    <citation type="submission" date="2016-10" db="EMBL/GenBank/DDBJ databases">
        <authorList>
            <person name="de Groot N.N."/>
        </authorList>
    </citation>
    <scope>NUCLEOTIDE SEQUENCE [LARGE SCALE GENOMIC DNA]</scope>
    <source>
        <strain evidence="4 5">CGMCC 1.7005</strain>
    </source>
</reference>
<gene>
    <name evidence="4" type="ORF">SAMN05216474_2898</name>
</gene>
<dbReference type="OrthoDB" id="1488838at2"/>
<proteinExistence type="predicted"/>
<dbReference type="STRING" id="477690.SAMN05216474_2898"/>
<dbReference type="Proteomes" id="UP000236454">
    <property type="component" value="Unassembled WGS sequence"/>
</dbReference>
<dbReference type="InterPro" id="IPR026444">
    <property type="entry name" value="Secre_tail"/>
</dbReference>
<dbReference type="EMBL" id="FPAS01000006">
    <property type="protein sequence ID" value="SFT88242.1"/>
    <property type="molecule type" value="Genomic_DNA"/>
</dbReference>
<evidence type="ECO:0000313" key="4">
    <source>
        <dbReference type="EMBL" id="SFT88242.1"/>
    </source>
</evidence>
<organism evidence="4 5">
    <name type="scientific">Lishizhenia tianjinensis</name>
    <dbReference type="NCBI Taxonomy" id="477690"/>
    <lineage>
        <taxon>Bacteria</taxon>
        <taxon>Pseudomonadati</taxon>
        <taxon>Bacteroidota</taxon>
        <taxon>Flavobacteriia</taxon>
        <taxon>Flavobacteriales</taxon>
        <taxon>Crocinitomicaceae</taxon>
        <taxon>Lishizhenia</taxon>
    </lineage>
</organism>
<evidence type="ECO:0000313" key="5">
    <source>
        <dbReference type="Proteomes" id="UP000236454"/>
    </source>
</evidence>
<dbReference type="NCBIfam" id="TIGR04183">
    <property type="entry name" value="Por_Secre_tail"/>
    <property type="match status" value="1"/>
</dbReference>
<feature type="chain" id="PRO_5014789877" evidence="2">
    <location>
        <begin position="20"/>
        <end position="747"/>
    </location>
</feature>
<evidence type="ECO:0000256" key="2">
    <source>
        <dbReference type="SAM" id="SignalP"/>
    </source>
</evidence>
<evidence type="ECO:0000256" key="1">
    <source>
        <dbReference type="ARBA" id="ARBA00022729"/>
    </source>
</evidence>
<dbReference type="RefSeq" id="WP_090252302.1">
    <property type="nucleotide sequence ID" value="NZ_FPAS01000006.1"/>
</dbReference>
<feature type="domain" description="Secretion system C-terminal sorting" evidence="3">
    <location>
        <begin position="677"/>
        <end position="741"/>
    </location>
</feature>